<evidence type="ECO:0000256" key="5">
    <source>
        <dbReference type="SAM" id="MobiDB-lite"/>
    </source>
</evidence>
<feature type="compositionally biased region" description="Basic and acidic residues" evidence="5">
    <location>
        <begin position="228"/>
        <end position="242"/>
    </location>
</feature>
<protein>
    <recommendedName>
        <fullName evidence="10">Phd finger protein</fullName>
    </recommendedName>
</protein>
<dbReference type="PANTHER" id="PTHR13793:SF107">
    <property type="entry name" value="BROMODOMAIN-CONTAINING PROTEIN HOMOLOG"/>
    <property type="match status" value="1"/>
</dbReference>
<feature type="domain" description="PHD-type" evidence="7">
    <location>
        <begin position="1155"/>
        <end position="1264"/>
    </location>
</feature>
<feature type="domain" description="PHD-type" evidence="6">
    <location>
        <begin position="1084"/>
        <end position="1133"/>
    </location>
</feature>
<dbReference type="Gene3D" id="3.30.40.10">
    <property type="entry name" value="Zinc/RING finger domain, C3HC4 (zinc finger)"/>
    <property type="match status" value="4"/>
</dbReference>
<dbReference type="InterPro" id="IPR019787">
    <property type="entry name" value="Znf_PHD-finger"/>
</dbReference>
<comment type="caution">
    <text evidence="8">The sequence shown here is derived from an EMBL/GenBank/DDBJ whole genome shotgun (WGS) entry which is preliminary data.</text>
</comment>
<name>A0AAN8Y1A7_SOLBU</name>
<keyword evidence="1" id="KW-0479">Metal-binding</keyword>
<dbReference type="InterPro" id="IPR001965">
    <property type="entry name" value="Znf_PHD"/>
</dbReference>
<dbReference type="PROSITE" id="PS50016">
    <property type="entry name" value="ZF_PHD_2"/>
    <property type="match status" value="2"/>
</dbReference>
<evidence type="ECO:0000259" key="7">
    <source>
        <dbReference type="PROSITE" id="PS51805"/>
    </source>
</evidence>
<dbReference type="InterPro" id="IPR011011">
    <property type="entry name" value="Znf_FYVE_PHD"/>
</dbReference>
<evidence type="ECO:0000256" key="4">
    <source>
        <dbReference type="PROSITE-ProRule" id="PRU00146"/>
    </source>
</evidence>
<evidence type="ECO:0000313" key="8">
    <source>
        <dbReference type="EMBL" id="KAK6775614.1"/>
    </source>
</evidence>
<feature type="compositionally biased region" description="Polar residues" evidence="5">
    <location>
        <begin position="1398"/>
        <end position="1408"/>
    </location>
</feature>
<dbReference type="GO" id="GO:0008270">
    <property type="term" value="F:zinc ion binding"/>
    <property type="evidence" value="ECO:0007669"/>
    <property type="project" value="UniProtKB-KW"/>
</dbReference>
<dbReference type="SMART" id="SM00249">
    <property type="entry name" value="PHD"/>
    <property type="match status" value="4"/>
</dbReference>
<proteinExistence type="predicted"/>
<reference evidence="8 9" key="1">
    <citation type="submission" date="2024-02" db="EMBL/GenBank/DDBJ databases">
        <title>de novo genome assembly of Solanum bulbocastanum strain 11H21.</title>
        <authorList>
            <person name="Hosaka A.J."/>
        </authorList>
    </citation>
    <scope>NUCLEOTIDE SEQUENCE [LARGE SCALE GENOMIC DNA]</scope>
    <source>
        <tissue evidence="8">Young leaves</tissue>
    </source>
</reference>
<dbReference type="Pfam" id="PF13831">
    <property type="entry name" value="PHD_2"/>
    <property type="match status" value="2"/>
</dbReference>
<evidence type="ECO:0008006" key="10">
    <source>
        <dbReference type="Google" id="ProtNLM"/>
    </source>
</evidence>
<dbReference type="PANTHER" id="PTHR13793">
    <property type="entry name" value="PHD FINGER PROTEINS"/>
    <property type="match status" value="1"/>
</dbReference>
<dbReference type="Proteomes" id="UP001371456">
    <property type="component" value="Unassembled WGS sequence"/>
</dbReference>
<evidence type="ECO:0000256" key="2">
    <source>
        <dbReference type="ARBA" id="ARBA00022771"/>
    </source>
</evidence>
<gene>
    <name evidence="8" type="ORF">RDI58_026615</name>
</gene>
<evidence type="ECO:0000256" key="3">
    <source>
        <dbReference type="ARBA" id="ARBA00022833"/>
    </source>
</evidence>
<keyword evidence="9" id="KW-1185">Reference proteome</keyword>
<feature type="compositionally biased region" description="Low complexity" evidence="5">
    <location>
        <begin position="100"/>
        <end position="114"/>
    </location>
</feature>
<feature type="region of interest" description="Disordered" evidence="5">
    <location>
        <begin position="1384"/>
        <end position="1408"/>
    </location>
</feature>
<evidence type="ECO:0000256" key="1">
    <source>
        <dbReference type="ARBA" id="ARBA00022723"/>
    </source>
</evidence>
<organism evidence="8 9">
    <name type="scientific">Solanum bulbocastanum</name>
    <name type="common">Wild potato</name>
    <dbReference type="NCBI Taxonomy" id="147425"/>
    <lineage>
        <taxon>Eukaryota</taxon>
        <taxon>Viridiplantae</taxon>
        <taxon>Streptophyta</taxon>
        <taxon>Embryophyta</taxon>
        <taxon>Tracheophyta</taxon>
        <taxon>Spermatophyta</taxon>
        <taxon>Magnoliopsida</taxon>
        <taxon>eudicotyledons</taxon>
        <taxon>Gunneridae</taxon>
        <taxon>Pentapetalae</taxon>
        <taxon>asterids</taxon>
        <taxon>lamiids</taxon>
        <taxon>Solanales</taxon>
        <taxon>Solanaceae</taxon>
        <taxon>Solanoideae</taxon>
        <taxon>Solaneae</taxon>
        <taxon>Solanum</taxon>
    </lineage>
</organism>
<feature type="domain" description="PHD-type" evidence="7">
    <location>
        <begin position="358"/>
        <end position="482"/>
    </location>
</feature>
<dbReference type="InterPro" id="IPR019786">
    <property type="entry name" value="Zinc_finger_PHD-type_CS"/>
</dbReference>
<dbReference type="InterPro" id="IPR034732">
    <property type="entry name" value="EPHD"/>
</dbReference>
<accession>A0AAN8Y1A7</accession>
<evidence type="ECO:0000259" key="6">
    <source>
        <dbReference type="PROSITE" id="PS50016"/>
    </source>
</evidence>
<feature type="region of interest" description="Disordered" evidence="5">
    <location>
        <begin position="125"/>
        <end position="156"/>
    </location>
</feature>
<dbReference type="GO" id="GO:0006357">
    <property type="term" value="P:regulation of transcription by RNA polymerase II"/>
    <property type="evidence" value="ECO:0007669"/>
    <property type="project" value="TreeGrafter"/>
</dbReference>
<dbReference type="SUPFAM" id="SSF57903">
    <property type="entry name" value="FYVE/PHD zinc finger"/>
    <property type="match status" value="2"/>
</dbReference>
<feature type="domain" description="PHD-type" evidence="6">
    <location>
        <begin position="300"/>
        <end position="351"/>
    </location>
</feature>
<feature type="region of interest" description="Disordered" evidence="5">
    <location>
        <begin position="95"/>
        <end position="114"/>
    </location>
</feature>
<feature type="region of interest" description="Disordered" evidence="5">
    <location>
        <begin position="222"/>
        <end position="247"/>
    </location>
</feature>
<dbReference type="PROSITE" id="PS01359">
    <property type="entry name" value="ZF_PHD_1"/>
    <property type="match status" value="2"/>
</dbReference>
<dbReference type="Pfam" id="PF13832">
    <property type="entry name" value="zf-HC5HC2H_2"/>
    <property type="match status" value="2"/>
</dbReference>
<dbReference type="InterPro" id="IPR050701">
    <property type="entry name" value="Histone_Mod_Regulator"/>
</dbReference>
<evidence type="ECO:0000313" key="9">
    <source>
        <dbReference type="Proteomes" id="UP001371456"/>
    </source>
</evidence>
<dbReference type="CDD" id="cd15571">
    <property type="entry name" value="ePHD"/>
    <property type="match status" value="1"/>
</dbReference>
<dbReference type="EMBL" id="JBANQN010000011">
    <property type="protein sequence ID" value="KAK6775614.1"/>
    <property type="molecule type" value="Genomic_DNA"/>
</dbReference>
<dbReference type="PROSITE" id="PS51805">
    <property type="entry name" value="EPHD"/>
    <property type="match status" value="2"/>
</dbReference>
<keyword evidence="2 4" id="KW-0863">Zinc-finger</keyword>
<dbReference type="GO" id="GO:0005634">
    <property type="term" value="C:nucleus"/>
    <property type="evidence" value="ECO:0007669"/>
    <property type="project" value="UniProtKB-ARBA"/>
</dbReference>
<sequence length="1494" mass="165654">MLQGLWRWMVAAAMTGGDGGGRCQRRRKMIVGINEGEEKKPCSISLVPRVSENEITEKPSKLEKITELPQQAKEIEYGINFYTQARKALSLRCPFDSEDSNSQSQPSSSSTLHLTLPNNLAQLLNKNSDSRKRHKKSHAGTETKKKSSSRQKGGRNSGFWDDVEEYFRVLSVEDIDRWYKLGSFEFLGNDQKLLYVPTFDNVGSAVNDSGVTVKEEKENEQFMDVDSEGGKETELPKEENDGNVKPCSSPSLPFSGLEWLLGSRNKIYIASERPSKKRKLLGGDAGLEKLLVTRPVEGSDSFCHYCSLGDHGDVLNRLIVCSSCSIPVHQRCYGVQDDVDGTWLCSWCKQNNETVSIDKPCVLCPKSGGALKPCRKRGLGSEESSGLEFVHLFCCQWMPEVFVENTRIMEPIMNVDGIKDTRKKLICYLCKVKHGACVRCSNGACRTSFHPICAREASHRMEIWGKLGCDDVELRAFCSKHSDFQISSSSQQGKGTAVDVVSCSTDNNQLAASVTAKPHKLKLGLRNGDKMVLHTDSSISGLDKLNDDGLQQEGLLEKGLNLRHQTEYGVSQQPVNRDLCENKDGDVADPVDFTMILKKLIEQKKVDVKDVAVEIGVPSDLLASMLNDGKMVPDIRSKVAKWLKNHAYIGSLHRTLKVKIKSTKAPKVGAGVVDDLDSIRVTEPEITDFVPVKSVPPRRRTKNNVRVVKDGESRYSSKETVNIDGVAADDAKTSVNGREDSSCPRELLSAGVPKISTVSATDVGNAHVEHHQGEDPQVMLATIPSKATLAGDPNDDEVPIHCLDNGQVEQGALSDQNLATVADMSSTISSVSFNHLPDVLERETFHSSHIHPFIQNRLRQMESRVPLDDLRQGEVSRIEASSSSGICCSQHSQHSTSGDFFKMNGACSEQLVKASAMGLLELSPADEVEGELVYYQHRLLCNAVARKRFSDNLIVKVVNSLQQETDAARQREWDAVLVSQYLYELREAKKQGRKEKRHKEAQTVLAAATAAAAASSRISSLRKDNIEESVHQEVMNATNERLRLSSQQNPRVKETLSRPTAMRILPETNSDLVPLSSDISKDHARICDVCRRSETILNPILVCTSCKVAVHLDCYRSVRNSTGPWYCELCEELLSSGGSGAQGSHLWEKEKPCFVAECELCGGTAGAFRKSNDGQWVHAFCAEWAFESTFRRGQVHPIEGLATVPKGNDVCLVCQRRKGVCTKCSYGHCQSTFHPSCARSAGLFLSMRTNGGKLQHKAYCDKHSLEQRLKSETQRHGVEELKSLKQVRVELERLRLLCERIVKREKLKREVILCSHDILASSRDNAVLSALTRHPYFQPDVSSDSATTTSIKGYTDGYKSGSETIQRSDDITVDSAVAGKRRIKFPVSMDNDQKTDDSSTSPNPVTQKTARVSFSGKQIPYRASSNTTDHGDMRLRYRKHMETFEKELVMTSDQASVKNQRLPKGYVYVPIRCLPKEEEAAPDECSGEPLDPDG</sequence>
<keyword evidence="3" id="KW-0862">Zinc</keyword>
<dbReference type="InterPro" id="IPR013083">
    <property type="entry name" value="Znf_RING/FYVE/PHD"/>
</dbReference>